<protein>
    <submittedName>
        <fullName evidence="2">Uncharacterized protein</fullName>
    </submittedName>
</protein>
<dbReference type="Proteomes" id="UP000439903">
    <property type="component" value="Unassembled WGS sequence"/>
</dbReference>
<dbReference type="AlphaFoldDB" id="A0A8H4ASQ5"/>
<organism evidence="2 3">
    <name type="scientific">Gigaspora margarita</name>
    <dbReference type="NCBI Taxonomy" id="4874"/>
    <lineage>
        <taxon>Eukaryota</taxon>
        <taxon>Fungi</taxon>
        <taxon>Fungi incertae sedis</taxon>
        <taxon>Mucoromycota</taxon>
        <taxon>Glomeromycotina</taxon>
        <taxon>Glomeromycetes</taxon>
        <taxon>Diversisporales</taxon>
        <taxon>Gigasporaceae</taxon>
        <taxon>Gigaspora</taxon>
    </lineage>
</organism>
<proteinExistence type="predicted"/>
<feature type="compositionally biased region" description="Basic and acidic residues" evidence="1">
    <location>
        <begin position="51"/>
        <end position="64"/>
    </location>
</feature>
<comment type="caution">
    <text evidence="2">The sequence shown here is derived from an EMBL/GenBank/DDBJ whole genome shotgun (WGS) entry which is preliminary data.</text>
</comment>
<evidence type="ECO:0000313" key="2">
    <source>
        <dbReference type="EMBL" id="KAF0528731.1"/>
    </source>
</evidence>
<sequence>MELPNKQKLKLAKELGMVMDTGLSTNKERTEERTCGANEQITRLDTNEEVNNNKERADNDEANERPVGLRTINFENDSLE</sequence>
<evidence type="ECO:0000256" key="1">
    <source>
        <dbReference type="SAM" id="MobiDB-lite"/>
    </source>
</evidence>
<name>A0A8H4ASQ5_GIGMA</name>
<reference evidence="2 3" key="1">
    <citation type="journal article" date="2019" name="Environ. Microbiol.">
        <title>At the nexus of three kingdoms: the genome of the mycorrhizal fungus Gigaspora margarita provides insights into plant, endobacterial and fungal interactions.</title>
        <authorList>
            <person name="Venice F."/>
            <person name="Ghignone S."/>
            <person name="Salvioli di Fossalunga A."/>
            <person name="Amselem J."/>
            <person name="Novero M."/>
            <person name="Xianan X."/>
            <person name="Sedzielewska Toro K."/>
            <person name="Morin E."/>
            <person name="Lipzen A."/>
            <person name="Grigoriev I.V."/>
            <person name="Henrissat B."/>
            <person name="Martin F.M."/>
            <person name="Bonfante P."/>
        </authorList>
    </citation>
    <scope>NUCLEOTIDE SEQUENCE [LARGE SCALE GENOMIC DNA]</scope>
    <source>
        <strain evidence="2 3">BEG34</strain>
    </source>
</reference>
<evidence type="ECO:0000313" key="3">
    <source>
        <dbReference type="Proteomes" id="UP000439903"/>
    </source>
</evidence>
<gene>
    <name evidence="2" type="ORF">F8M41_013030</name>
</gene>
<accession>A0A8H4ASQ5</accession>
<feature type="region of interest" description="Disordered" evidence="1">
    <location>
        <begin position="51"/>
        <end position="80"/>
    </location>
</feature>
<keyword evidence="3" id="KW-1185">Reference proteome</keyword>
<dbReference type="EMBL" id="WTPW01000265">
    <property type="protein sequence ID" value="KAF0528731.1"/>
    <property type="molecule type" value="Genomic_DNA"/>
</dbReference>